<gene>
    <name evidence="3" type="ORF">AJE_02191</name>
</gene>
<protein>
    <submittedName>
        <fullName evidence="3">Transposase</fullName>
    </submittedName>
</protein>
<organism evidence="3 4">
    <name type="scientific">Alishewanella jeotgali KCTC 22429</name>
    <dbReference type="NCBI Taxonomy" id="1129374"/>
    <lineage>
        <taxon>Bacteria</taxon>
        <taxon>Pseudomonadati</taxon>
        <taxon>Pseudomonadota</taxon>
        <taxon>Gammaproteobacteria</taxon>
        <taxon>Alteromonadales</taxon>
        <taxon>Alteromonadaceae</taxon>
        <taxon>Alishewanella</taxon>
    </lineage>
</organism>
<evidence type="ECO:0000259" key="1">
    <source>
        <dbReference type="Pfam" id="PF01548"/>
    </source>
</evidence>
<dbReference type="PANTHER" id="PTHR33055">
    <property type="entry name" value="TRANSPOSASE FOR INSERTION SEQUENCE ELEMENT IS1111A"/>
    <property type="match status" value="1"/>
</dbReference>
<sequence>MKLNVFGVDIAKDVFQIHWVDKAGKARSEKVKRQHFLEWFSNKAPSLIAMEACSGAHHWGRCFQQMGHQVRLIAAHKVKPFVIGNKNDMVDAQAIWTAVQQPQMRFVAVKSVEQQAALSAHRMREYLVKTRTGSINAIRGFLAEFGIVIARGRTAFKREIAGCLETLSQTVPKEFADRMYERVAYIHKLDDDIAGLEQHITAYFKGCPQCQRIAKVPGIGVLSATAIVATVGDVSQFKSGRELSAWLGLVPKQTGSGGKVKLHGISKRGDTYVRTLLVHGARSAITHSKHPSEWLQQLLVRRPKNVVLLALANKTARVVWALLSKEAEYSETQYSQVS</sequence>
<dbReference type="InterPro" id="IPR047650">
    <property type="entry name" value="Transpos_IS110"/>
</dbReference>
<dbReference type="GO" id="GO:0006313">
    <property type="term" value="P:DNA transposition"/>
    <property type="evidence" value="ECO:0007669"/>
    <property type="project" value="InterPro"/>
</dbReference>
<comment type="caution">
    <text evidence="3">The sequence shown here is derived from an EMBL/GenBank/DDBJ whole genome shotgun (WGS) entry which is preliminary data.</text>
</comment>
<dbReference type="PATRIC" id="fig|1129374.4.peg.441"/>
<evidence type="ECO:0000313" key="3">
    <source>
        <dbReference type="EMBL" id="EHR42049.1"/>
    </source>
</evidence>
<reference evidence="3 4" key="1">
    <citation type="journal article" date="2012" name="J. Bacteriol.">
        <title>Genome Sequence of Extracellular-Protease-Producing Alishewanella jeotgali Isolated from Traditional Korean Fermented Seafood.</title>
        <authorList>
            <person name="Jung J."/>
            <person name="Chun J."/>
            <person name="Park W."/>
        </authorList>
    </citation>
    <scope>NUCLEOTIDE SEQUENCE [LARGE SCALE GENOMIC DNA]</scope>
    <source>
        <strain evidence="3 4">KCTC 22429</strain>
    </source>
</reference>
<keyword evidence="4" id="KW-1185">Reference proteome</keyword>
<feature type="domain" description="Transposase IS110-like N-terminal" evidence="1">
    <location>
        <begin position="7"/>
        <end position="145"/>
    </location>
</feature>
<proteinExistence type="predicted"/>
<evidence type="ECO:0000313" key="4">
    <source>
        <dbReference type="Proteomes" id="UP000012046"/>
    </source>
</evidence>
<feature type="domain" description="Transposase IS116/IS110/IS902 C-terminal" evidence="2">
    <location>
        <begin position="210"/>
        <end position="289"/>
    </location>
</feature>
<dbReference type="RefSeq" id="WP_008949462.1">
    <property type="nucleotide sequence ID" value="NZ_AHTH01000005.1"/>
</dbReference>
<dbReference type="eggNOG" id="COG3547">
    <property type="taxonomic scope" value="Bacteria"/>
</dbReference>
<dbReference type="EMBL" id="AHTH01000005">
    <property type="protein sequence ID" value="EHR42049.1"/>
    <property type="molecule type" value="Genomic_DNA"/>
</dbReference>
<dbReference type="GO" id="GO:0003677">
    <property type="term" value="F:DNA binding"/>
    <property type="evidence" value="ECO:0007669"/>
    <property type="project" value="InterPro"/>
</dbReference>
<dbReference type="InterPro" id="IPR003346">
    <property type="entry name" value="Transposase_20"/>
</dbReference>
<name>H3ZAT5_9ALTE</name>
<accession>H3ZAT5</accession>
<dbReference type="InterPro" id="IPR002525">
    <property type="entry name" value="Transp_IS110-like_N"/>
</dbReference>
<dbReference type="Pfam" id="PF02371">
    <property type="entry name" value="Transposase_20"/>
    <property type="match status" value="1"/>
</dbReference>
<dbReference type="NCBIfam" id="NF033542">
    <property type="entry name" value="transpos_IS110"/>
    <property type="match status" value="1"/>
</dbReference>
<dbReference type="AlphaFoldDB" id="H3ZAT5"/>
<evidence type="ECO:0000259" key="2">
    <source>
        <dbReference type="Pfam" id="PF02371"/>
    </source>
</evidence>
<dbReference type="Pfam" id="PF01548">
    <property type="entry name" value="DEDD_Tnp_IS110"/>
    <property type="match status" value="1"/>
</dbReference>
<dbReference type="GO" id="GO:0004803">
    <property type="term" value="F:transposase activity"/>
    <property type="evidence" value="ECO:0007669"/>
    <property type="project" value="InterPro"/>
</dbReference>
<dbReference type="Proteomes" id="UP000012046">
    <property type="component" value="Unassembled WGS sequence"/>
</dbReference>
<dbReference type="PANTHER" id="PTHR33055:SF3">
    <property type="entry name" value="PUTATIVE TRANSPOSASE FOR IS117-RELATED"/>
    <property type="match status" value="1"/>
</dbReference>